<evidence type="ECO:0000313" key="2">
    <source>
        <dbReference type="Proteomes" id="UP001148786"/>
    </source>
</evidence>
<proteinExistence type="predicted"/>
<evidence type="ECO:0000313" key="1">
    <source>
        <dbReference type="EMBL" id="KAJ3500883.1"/>
    </source>
</evidence>
<dbReference type="Proteomes" id="UP001148786">
    <property type="component" value="Unassembled WGS sequence"/>
</dbReference>
<keyword evidence="2" id="KW-1185">Reference proteome</keyword>
<gene>
    <name evidence="1" type="ORF">NLJ89_g9592</name>
</gene>
<name>A0A9W8MTE4_9AGAR</name>
<dbReference type="EMBL" id="JANKHO010001528">
    <property type="protein sequence ID" value="KAJ3500883.1"/>
    <property type="molecule type" value="Genomic_DNA"/>
</dbReference>
<comment type="caution">
    <text evidence="1">The sequence shown here is derived from an EMBL/GenBank/DDBJ whole genome shotgun (WGS) entry which is preliminary data.</text>
</comment>
<organism evidence="1 2">
    <name type="scientific">Agrocybe chaxingu</name>
    <dbReference type="NCBI Taxonomy" id="84603"/>
    <lineage>
        <taxon>Eukaryota</taxon>
        <taxon>Fungi</taxon>
        <taxon>Dikarya</taxon>
        <taxon>Basidiomycota</taxon>
        <taxon>Agaricomycotina</taxon>
        <taxon>Agaricomycetes</taxon>
        <taxon>Agaricomycetidae</taxon>
        <taxon>Agaricales</taxon>
        <taxon>Agaricineae</taxon>
        <taxon>Strophariaceae</taxon>
        <taxon>Agrocybe</taxon>
    </lineage>
</organism>
<sequence>MPLVANNIVIHLYAWKTEMNGDKWDPAKAKRAFERAFQTRSLLEDLQDEREVKLEEIYLVATRAIASTDTSKPNPDPLHYTARLFAVSGRYIGGLHAFPDDVNEIPSFIAGRYEANRRWRRQMFEGLVEEGLIANF</sequence>
<dbReference type="AlphaFoldDB" id="A0A9W8MTE4"/>
<protein>
    <submittedName>
        <fullName evidence="1">Uncharacterized protein</fullName>
    </submittedName>
</protein>
<reference evidence="1" key="1">
    <citation type="submission" date="2022-07" db="EMBL/GenBank/DDBJ databases">
        <title>Genome Sequence of Agrocybe chaxingu.</title>
        <authorList>
            <person name="Buettner E."/>
        </authorList>
    </citation>
    <scope>NUCLEOTIDE SEQUENCE</scope>
    <source>
        <strain evidence="1">MP-N11</strain>
    </source>
</reference>
<accession>A0A9W8MTE4</accession>